<comment type="similarity">
    <text evidence="2 8">Belongs to the cytochrome P450 family.</text>
</comment>
<organism evidence="10 11">
    <name type="scientific">Aspergillus lucknowensis</name>
    <dbReference type="NCBI Taxonomy" id="176173"/>
    <lineage>
        <taxon>Eukaryota</taxon>
        <taxon>Fungi</taxon>
        <taxon>Dikarya</taxon>
        <taxon>Ascomycota</taxon>
        <taxon>Pezizomycotina</taxon>
        <taxon>Eurotiomycetes</taxon>
        <taxon>Eurotiomycetidae</taxon>
        <taxon>Eurotiales</taxon>
        <taxon>Aspergillaceae</taxon>
        <taxon>Aspergillus</taxon>
        <taxon>Aspergillus subgen. Nidulantes</taxon>
    </lineage>
</organism>
<evidence type="ECO:0000256" key="1">
    <source>
        <dbReference type="ARBA" id="ARBA00001971"/>
    </source>
</evidence>
<keyword evidence="7 8" id="KW-0503">Monooxygenase</keyword>
<sequence>MLAHEVQLIAVNNAGSLAASLLTVFLAGVALRYFLRLEKIPSVTVGLPILGNLQKYSLDPVGFISTATSSHGECFTVPMLFGKTIWLRSPQLNKEYLETREDVWSFGDGMGLFLNKIVIPGYFDQLRSMVGSLSRGISRKATLDYYAQVAEEEAVKSVDAWARTTADKDSVALFEEVSFLVHKIIVRCLMGQDFYDHHVEELYDLLHTMEANVGSILHTILPAWVPHGPARRLWASRDRVQEIFQHRLQEREKSPEQWKNSLDYITYTLQDPATAHLSRFYGAHHTLLMFAAHTSTVASISWTLLELLKSPERLQRLRDDLATTSLEKSPFLDALVKETGRHYSGNSDVRWARKPKTLRTDVASIPSEITIPKGTIVSISPYLTHHDPTAWETPDTYLPERWLDNADLAKKMNEGGQLRYIPFGAGSHRCPGEKMAILVSKTVVSTIVNRCEIAWGEGSSAEMLGGLDFSKVGSPWLKGDVQVRFGRRSR</sequence>
<dbReference type="InterPro" id="IPR036396">
    <property type="entry name" value="Cyt_P450_sf"/>
</dbReference>
<dbReference type="PANTHER" id="PTHR24304">
    <property type="entry name" value="CYTOCHROME P450 FAMILY 7"/>
    <property type="match status" value="1"/>
</dbReference>
<dbReference type="PRINTS" id="PR00465">
    <property type="entry name" value="EP450IV"/>
</dbReference>
<keyword evidence="4 8" id="KW-0479">Metal-binding</keyword>
<comment type="caution">
    <text evidence="10">The sequence shown here is derived from an EMBL/GenBank/DDBJ whole genome shotgun (WGS) entry which is preliminary data.</text>
</comment>
<dbReference type="EMBL" id="JBFXLQ010000011">
    <property type="protein sequence ID" value="KAL2869031.1"/>
    <property type="molecule type" value="Genomic_DNA"/>
</dbReference>
<comment type="cofactor">
    <cofactor evidence="1">
        <name>heme</name>
        <dbReference type="ChEBI" id="CHEBI:30413"/>
    </cofactor>
</comment>
<evidence type="ECO:0000256" key="8">
    <source>
        <dbReference type="RuleBase" id="RU000461"/>
    </source>
</evidence>
<evidence type="ECO:0000313" key="11">
    <source>
        <dbReference type="Proteomes" id="UP001610432"/>
    </source>
</evidence>
<accession>A0ABR4LWW6</accession>
<evidence type="ECO:0000313" key="10">
    <source>
        <dbReference type="EMBL" id="KAL2869031.1"/>
    </source>
</evidence>
<dbReference type="Pfam" id="PF00067">
    <property type="entry name" value="p450"/>
    <property type="match status" value="1"/>
</dbReference>
<gene>
    <name evidence="10" type="ORF">BJX67DRAFT_379514</name>
</gene>
<keyword evidence="6 8" id="KW-0408">Iron</keyword>
<keyword evidence="9" id="KW-0472">Membrane</keyword>
<evidence type="ECO:0000256" key="5">
    <source>
        <dbReference type="ARBA" id="ARBA00023002"/>
    </source>
</evidence>
<keyword evidence="9" id="KW-1133">Transmembrane helix</keyword>
<dbReference type="Proteomes" id="UP001610432">
    <property type="component" value="Unassembled WGS sequence"/>
</dbReference>
<dbReference type="GeneID" id="98147659"/>
<dbReference type="RefSeq" id="XP_070888010.1">
    <property type="nucleotide sequence ID" value="XM_071032587.1"/>
</dbReference>
<evidence type="ECO:0000256" key="4">
    <source>
        <dbReference type="ARBA" id="ARBA00022723"/>
    </source>
</evidence>
<dbReference type="Gene3D" id="1.10.630.10">
    <property type="entry name" value="Cytochrome P450"/>
    <property type="match status" value="1"/>
</dbReference>
<name>A0ABR4LWW6_9EURO</name>
<keyword evidence="5 8" id="KW-0560">Oxidoreductase</keyword>
<reference evidence="10 11" key="1">
    <citation type="submission" date="2024-07" db="EMBL/GenBank/DDBJ databases">
        <title>Section-level genome sequencing and comparative genomics of Aspergillus sections Usti and Cavernicolus.</title>
        <authorList>
            <consortium name="Lawrence Berkeley National Laboratory"/>
            <person name="Nybo J.L."/>
            <person name="Vesth T.C."/>
            <person name="Theobald S."/>
            <person name="Frisvad J.C."/>
            <person name="Larsen T.O."/>
            <person name="Kjaerboelling I."/>
            <person name="Rothschild-Mancinelli K."/>
            <person name="Lyhne E.K."/>
            <person name="Kogle M.E."/>
            <person name="Barry K."/>
            <person name="Clum A."/>
            <person name="Na H."/>
            <person name="Ledsgaard L."/>
            <person name="Lin J."/>
            <person name="Lipzen A."/>
            <person name="Kuo A."/>
            <person name="Riley R."/>
            <person name="Mondo S."/>
            <person name="Labutti K."/>
            <person name="Haridas S."/>
            <person name="Pangalinan J."/>
            <person name="Salamov A.A."/>
            <person name="Simmons B.A."/>
            <person name="Magnuson J.K."/>
            <person name="Chen J."/>
            <person name="Drula E."/>
            <person name="Henrissat B."/>
            <person name="Wiebenga A."/>
            <person name="Lubbers R.J."/>
            <person name="Gomes A.C."/>
            <person name="Macurrencykelacurrency M.R."/>
            <person name="Stajich J."/>
            <person name="Grigoriev I.V."/>
            <person name="Mortensen U.H."/>
            <person name="De Vries R.P."/>
            <person name="Baker S.E."/>
            <person name="Andersen M.R."/>
        </authorList>
    </citation>
    <scope>NUCLEOTIDE SEQUENCE [LARGE SCALE GENOMIC DNA]</scope>
    <source>
        <strain evidence="10 11">CBS 449.75</strain>
    </source>
</reference>
<keyword evidence="3 8" id="KW-0349">Heme</keyword>
<keyword evidence="9" id="KW-0812">Transmembrane</keyword>
<dbReference type="InterPro" id="IPR001128">
    <property type="entry name" value="Cyt_P450"/>
</dbReference>
<protein>
    <submittedName>
        <fullName evidence="10">Cytochrome P450</fullName>
    </submittedName>
</protein>
<evidence type="ECO:0000256" key="7">
    <source>
        <dbReference type="ARBA" id="ARBA00023033"/>
    </source>
</evidence>
<dbReference type="InterPro" id="IPR050529">
    <property type="entry name" value="CYP450_sterol_14alpha_dmase"/>
</dbReference>
<evidence type="ECO:0000256" key="3">
    <source>
        <dbReference type="ARBA" id="ARBA00022617"/>
    </source>
</evidence>
<dbReference type="SUPFAM" id="SSF48264">
    <property type="entry name" value="Cytochrome P450"/>
    <property type="match status" value="1"/>
</dbReference>
<evidence type="ECO:0000256" key="6">
    <source>
        <dbReference type="ARBA" id="ARBA00023004"/>
    </source>
</evidence>
<keyword evidence="11" id="KW-1185">Reference proteome</keyword>
<dbReference type="InterPro" id="IPR002403">
    <property type="entry name" value="Cyt_P450_E_grp-IV"/>
</dbReference>
<dbReference type="PROSITE" id="PS00086">
    <property type="entry name" value="CYTOCHROME_P450"/>
    <property type="match status" value="1"/>
</dbReference>
<dbReference type="PRINTS" id="PR00385">
    <property type="entry name" value="P450"/>
</dbReference>
<feature type="transmembrane region" description="Helical" evidence="9">
    <location>
        <begin position="14"/>
        <end position="35"/>
    </location>
</feature>
<dbReference type="PANTHER" id="PTHR24304:SF2">
    <property type="entry name" value="24-HYDROXYCHOLESTEROL 7-ALPHA-HYDROXYLASE"/>
    <property type="match status" value="1"/>
</dbReference>
<evidence type="ECO:0000256" key="9">
    <source>
        <dbReference type="SAM" id="Phobius"/>
    </source>
</evidence>
<evidence type="ECO:0000256" key="2">
    <source>
        <dbReference type="ARBA" id="ARBA00010617"/>
    </source>
</evidence>
<proteinExistence type="inferred from homology"/>
<dbReference type="InterPro" id="IPR017972">
    <property type="entry name" value="Cyt_P450_CS"/>
</dbReference>